<accession>A0ABY6GHM1</accession>
<organism evidence="1 2">
    <name type="scientific">Candidatus Kirkpatrickella diaphorinae</name>
    <dbReference type="NCBI Taxonomy" id="2984322"/>
    <lineage>
        <taxon>Bacteria</taxon>
        <taxon>Pseudomonadati</taxon>
        <taxon>Pseudomonadota</taxon>
        <taxon>Alphaproteobacteria</taxon>
        <taxon>Acetobacterales</taxon>
        <taxon>Acetobacteraceae</taxon>
        <taxon>Candidatus Kirkpatrickella</taxon>
    </lineage>
</organism>
<evidence type="ECO:0000313" key="1">
    <source>
        <dbReference type="EMBL" id="UYH51020.1"/>
    </source>
</evidence>
<sequence length="89" mass="10410">MFQARKTRRQRSDHDPAYFHKRYVRDERLESTPISLDAPFSFIERAGMICITSRYRGDNFAVITHIFALKSLPNLDEDCTCDANFAHVQ</sequence>
<keyword evidence="2" id="KW-1185">Reference proteome</keyword>
<name>A0ABY6GHM1_9PROT</name>
<dbReference type="EMBL" id="CP107052">
    <property type="protein sequence ID" value="UYH51020.1"/>
    <property type="molecule type" value="Genomic_DNA"/>
</dbReference>
<reference evidence="1" key="1">
    <citation type="submission" date="2022-10" db="EMBL/GenBank/DDBJ databases">
        <title>Candidatus Kirkpatrella diaphorinas gen. nov., sp. nov., an uncultured endosymbiont identified in a population of Diaphorina citri from Hawaii.</title>
        <authorList>
            <person name="Henry E.M."/>
            <person name="Carlson C.R."/>
            <person name="Kuo Y.-W."/>
        </authorList>
    </citation>
    <scope>NUCLEOTIDE SEQUENCE</scope>
    <source>
        <strain evidence="1">CADCRV1</strain>
    </source>
</reference>
<gene>
    <name evidence="1" type="ORF">N5W20_07975</name>
</gene>
<protein>
    <submittedName>
        <fullName evidence="1">Uncharacterized protein</fullName>
    </submittedName>
</protein>
<evidence type="ECO:0000313" key="2">
    <source>
        <dbReference type="Proteomes" id="UP001163831"/>
    </source>
</evidence>
<dbReference type="RefSeq" id="WP_319806613.1">
    <property type="nucleotide sequence ID" value="NZ_CP107052.1"/>
</dbReference>
<proteinExistence type="predicted"/>
<dbReference type="Proteomes" id="UP001163831">
    <property type="component" value="Chromosome"/>
</dbReference>